<accession>A0A1G8PJK2</accession>
<evidence type="ECO:0000313" key="1">
    <source>
        <dbReference type="EMBL" id="SDI92010.1"/>
    </source>
</evidence>
<keyword evidence="2" id="KW-1185">Reference proteome</keyword>
<dbReference type="Gene3D" id="3.40.50.300">
    <property type="entry name" value="P-loop containing nucleotide triphosphate hydrolases"/>
    <property type="match status" value="1"/>
</dbReference>
<evidence type="ECO:0008006" key="3">
    <source>
        <dbReference type="Google" id="ProtNLM"/>
    </source>
</evidence>
<sequence>MRDVILHVGHGKTGTSAIQSWLAQNKRAVAAAGIVYPDHPSLSRARRCGVTSGNIRDDVGALVERLEAEDLKWPTDRAILFSNELLFWKLEEIIEAYAHLRSRYNFKVVLFIRNPLEMANSAYHQRVKRGGETGSFEDHLQQEAHLLHAEHCHRLLSKTDIETRLINYSARSSEVVGAFIDALELEKGGTLGHVEKSMPIRVNRSLSYFELELVKQLNKLSGRQSGWDFSDCLVELAPDIESYRFTAEGELLNRFQERFSASVDYFNGFLPAEDRLALESAPCDRQNGPQEIDARQLEAIAVAVGSILEDREAVRRELKRVVRHPWKNFGRFFRRRWQRKPVYGNWLAPAVERPR</sequence>
<protein>
    <recommendedName>
        <fullName evidence="3">Sulfotransferase family protein</fullName>
    </recommendedName>
</protein>
<dbReference type="RefSeq" id="WP_093151628.1">
    <property type="nucleotide sequence ID" value="NZ_FNEK01000009.1"/>
</dbReference>
<gene>
    <name evidence="1" type="ORF">SAMN04488026_10096</name>
</gene>
<reference evidence="1 2" key="1">
    <citation type="submission" date="2016-10" db="EMBL/GenBank/DDBJ databases">
        <authorList>
            <person name="de Groot N.N."/>
        </authorList>
    </citation>
    <scope>NUCLEOTIDE SEQUENCE [LARGE SCALE GENOMIC DNA]</scope>
    <source>
        <strain evidence="1 2">DSM 25294</strain>
    </source>
</reference>
<dbReference type="InterPro" id="IPR027417">
    <property type="entry name" value="P-loop_NTPase"/>
</dbReference>
<dbReference type="STRING" id="571298.SAMN04488026_10096"/>
<dbReference type="AlphaFoldDB" id="A0A1G8PJK2"/>
<name>A0A1G8PJK2_9RHOB</name>
<dbReference type="Proteomes" id="UP000199382">
    <property type="component" value="Unassembled WGS sequence"/>
</dbReference>
<evidence type="ECO:0000313" key="2">
    <source>
        <dbReference type="Proteomes" id="UP000199382"/>
    </source>
</evidence>
<dbReference type="SUPFAM" id="SSF52540">
    <property type="entry name" value="P-loop containing nucleoside triphosphate hydrolases"/>
    <property type="match status" value="1"/>
</dbReference>
<dbReference type="OrthoDB" id="547419at2"/>
<organism evidence="1 2">
    <name type="scientific">Aliiruegeria lutimaris</name>
    <dbReference type="NCBI Taxonomy" id="571298"/>
    <lineage>
        <taxon>Bacteria</taxon>
        <taxon>Pseudomonadati</taxon>
        <taxon>Pseudomonadota</taxon>
        <taxon>Alphaproteobacteria</taxon>
        <taxon>Rhodobacterales</taxon>
        <taxon>Roseobacteraceae</taxon>
        <taxon>Aliiruegeria</taxon>
    </lineage>
</organism>
<dbReference type="EMBL" id="FNEK01000009">
    <property type="protein sequence ID" value="SDI92010.1"/>
    <property type="molecule type" value="Genomic_DNA"/>
</dbReference>
<proteinExistence type="predicted"/>